<dbReference type="Proteomes" id="UP000218209">
    <property type="component" value="Unassembled WGS sequence"/>
</dbReference>
<sequence>MTTNRRSQSARRRRGHRVGRGGDPPHRWPRRPPSPRRPLGRRRSAAARRAAAPGGRPNPRTSAAPAPRPDVTRERRRRRRHAAGRAPNNGQGRPIRGGYGSNLGGGAATAAASGGAVDHARNPPPPRLPCVPRRRNVHRPSRPALPRAPPRRRRRIGTPTAGACVGWGRRGRGGTLLLRCPNRGRLVAVRRGFFFFSPNALGRVVSAPAPAIAAWALPRGASVAGDVRDPPPRPPSPFPTCLPPPLLGASSSVSLARVPPFHPPFDLGPCAAAPLR</sequence>
<feature type="compositionally biased region" description="Low complexity" evidence="1">
    <location>
        <begin position="47"/>
        <end position="60"/>
    </location>
</feature>
<evidence type="ECO:0000256" key="1">
    <source>
        <dbReference type="SAM" id="MobiDB-lite"/>
    </source>
</evidence>
<evidence type="ECO:0000313" key="3">
    <source>
        <dbReference type="Proteomes" id="UP000218209"/>
    </source>
</evidence>
<feature type="compositionally biased region" description="Basic residues" evidence="1">
    <location>
        <begin position="74"/>
        <end position="83"/>
    </location>
</feature>
<reference evidence="2 3" key="1">
    <citation type="submission" date="2017-03" db="EMBL/GenBank/DDBJ databases">
        <title>WGS assembly of Porphyra umbilicalis.</title>
        <authorList>
            <person name="Brawley S.H."/>
            <person name="Blouin N.A."/>
            <person name="Ficko-Blean E."/>
            <person name="Wheeler G.L."/>
            <person name="Lohr M."/>
            <person name="Goodson H.V."/>
            <person name="Jenkins J.W."/>
            <person name="Blaby-Haas C.E."/>
            <person name="Helliwell K.E."/>
            <person name="Chan C."/>
            <person name="Marriage T."/>
            <person name="Bhattacharya D."/>
            <person name="Klein A.S."/>
            <person name="Badis Y."/>
            <person name="Brodie J."/>
            <person name="Cao Y."/>
            <person name="Collen J."/>
            <person name="Dittami S.M."/>
            <person name="Gachon C.M."/>
            <person name="Green B.R."/>
            <person name="Karpowicz S."/>
            <person name="Kim J.W."/>
            <person name="Kudahl U."/>
            <person name="Lin S."/>
            <person name="Michel G."/>
            <person name="Mittag M."/>
            <person name="Olson B.J."/>
            <person name="Pangilinan J."/>
            <person name="Peng Y."/>
            <person name="Qiu H."/>
            <person name="Shu S."/>
            <person name="Singer J.T."/>
            <person name="Smith A.G."/>
            <person name="Sprecher B.N."/>
            <person name="Wagner V."/>
            <person name="Wang W."/>
            <person name="Wang Z.-Y."/>
            <person name="Yan J."/>
            <person name="Yarish C."/>
            <person name="Zoeuner-Riek S."/>
            <person name="Zhuang Y."/>
            <person name="Zou Y."/>
            <person name="Lindquist E.A."/>
            <person name="Grimwood J."/>
            <person name="Barry K."/>
            <person name="Rokhsar D.S."/>
            <person name="Schmutz J."/>
            <person name="Stiller J.W."/>
            <person name="Grossman A.R."/>
            <person name="Prochnik S.E."/>
        </authorList>
    </citation>
    <scope>NUCLEOTIDE SEQUENCE [LARGE SCALE GENOMIC DNA]</scope>
    <source>
        <strain evidence="2">4086291</strain>
    </source>
</reference>
<feature type="compositionally biased region" description="Basic residues" evidence="1">
    <location>
        <begin position="8"/>
        <end position="19"/>
    </location>
</feature>
<organism evidence="2 3">
    <name type="scientific">Porphyra umbilicalis</name>
    <name type="common">Purple laver</name>
    <name type="synonym">Red alga</name>
    <dbReference type="NCBI Taxonomy" id="2786"/>
    <lineage>
        <taxon>Eukaryota</taxon>
        <taxon>Rhodophyta</taxon>
        <taxon>Bangiophyceae</taxon>
        <taxon>Bangiales</taxon>
        <taxon>Bangiaceae</taxon>
        <taxon>Porphyra</taxon>
    </lineage>
</organism>
<accession>A0A1X6NJR5</accession>
<dbReference type="EMBL" id="KV920070">
    <property type="protein sequence ID" value="OSX68802.1"/>
    <property type="molecule type" value="Genomic_DNA"/>
</dbReference>
<protein>
    <submittedName>
        <fullName evidence="2">Uncharacterized protein</fullName>
    </submittedName>
</protein>
<dbReference type="AlphaFoldDB" id="A0A1X6NJR5"/>
<gene>
    <name evidence="2" type="ORF">BU14_2225s0002</name>
</gene>
<feature type="non-terminal residue" evidence="2">
    <location>
        <position position="276"/>
    </location>
</feature>
<feature type="compositionally biased region" description="Gly residues" evidence="1">
    <location>
        <begin position="95"/>
        <end position="107"/>
    </location>
</feature>
<feature type="region of interest" description="Disordered" evidence="1">
    <location>
        <begin position="1"/>
        <end position="161"/>
    </location>
</feature>
<keyword evidence="3" id="KW-1185">Reference proteome</keyword>
<proteinExistence type="predicted"/>
<feature type="compositionally biased region" description="Basic residues" evidence="1">
    <location>
        <begin position="27"/>
        <end position="46"/>
    </location>
</feature>
<name>A0A1X6NJR5_PORUM</name>
<evidence type="ECO:0000313" key="2">
    <source>
        <dbReference type="EMBL" id="OSX68802.1"/>
    </source>
</evidence>
<feature type="compositionally biased region" description="Basic residues" evidence="1">
    <location>
        <begin position="132"/>
        <end position="141"/>
    </location>
</feature>